<keyword evidence="1" id="KW-0812">Transmembrane</keyword>
<protein>
    <recommendedName>
        <fullName evidence="4">DUF3971 domain-containing protein</fullName>
    </recommendedName>
</protein>
<dbReference type="EMBL" id="CP066786">
    <property type="protein sequence ID" value="QQM29138.1"/>
    <property type="molecule type" value="Genomic_DNA"/>
</dbReference>
<dbReference type="AlphaFoldDB" id="A0A7T7HH78"/>
<gene>
    <name evidence="2" type="ORF">JET14_12410</name>
</gene>
<evidence type="ECO:0008006" key="4">
    <source>
        <dbReference type="Google" id="ProtNLM"/>
    </source>
</evidence>
<keyword evidence="1" id="KW-0472">Membrane</keyword>
<name>A0A7T7HH78_9HYPH</name>
<evidence type="ECO:0000313" key="3">
    <source>
        <dbReference type="Proteomes" id="UP000596083"/>
    </source>
</evidence>
<evidence type="ECO:0000313" key="2">
    <source>
        <dbReference type="EMBL" id="QQM29138.1"/>
    </source>
</evidence>
<accession>A0A7T7HH78</accession>
<reference evidence="2 3" key="1">
    <citation type="submission" date="2020-12" db="EMBL/GenBank/DDBJ databases">
        <authorList>
            <person name="Zheng R.K."/>
            <person name="Sun C.M."/>
        </authorList>
    </citation>
    <scope>NUCLEOTIDE SEQUENCE [LARGE SCALE GENOMIC DNA]</scope>
    <source>
        <strain evidence="2 3">ZRK001</strain>
    </source>
</reference>
<keyword evidence="1" id="KW-1133">Transmembrane helix</keyword>
<dbReference type="Proteomes" id="UP000596083">
    <property type="component" value="Chromosome"/>
</dbReference>
<dbReference type="KEGG" id="mlut:JET14_12410"/>
<sequence>MITNIVFVGADLKDRNDRETYIRGERTRFNRRERIALHRLPSAQTHDPHIVHTRPHHRFSHACARLFLFFVLGLAILFAAIFYIIESGSLDRFLAEKANEQIRTAMPDGYHARIDAAALRVGSGLSLRLNVSGVNLIGPGEKQIASIGVLSFAVDPMSLARGQISVNAVQADNIDVDSSALPSTGTFRLTDHRVDSLPILVEQIFTQTDFARGILSAAETQTIQLSDIQFPVGSASPGKTVSVDIREVNLNLLPDGVLRVDGAVSLDGTTTGFTLEALADRGRTRSLQAEVSNVRLTPFLLQENDDGEAMMGVEGTADMAIALTRAAPGGLPEVMAEFDVAKGRFVADSIARAFSDARLNLTYDTAKQSLELTDSSIEFDGSRFPFTAGIMDIDRFRPGAEQPGYALDILVRGGRFKSREPGLPPLIFDAKFTGEYQTDNPRLLLDNIAVSSPQGIMAASFKAVFGNATSPELSFGARIERMDTEAVKQLWPFWIARKPREWVSRNLHGGVVTDGDIAVYLPAGRIEGQGIPVNLDETELKIAFDIDDTRITLNDQFPDVNRSDARVEINGGSVDVEIEEGTLNIAKGRTIRLAEGTFAIADTYAKPLTGEVDVMLAGSIGDLVELAAAPPINALKGMDFAPDDFAGNAEVNVKARFPLDEPGPLPPTWSVVADISEGKLAKPVSGYAVADLAGLLEIVPDRLAFEGSGSADGVPLDIEWAEPLGPESAAESVLWLAADLDDAEREKLAPGLGSYVDGPISMTVENEPEGSRITLDLNKTVLSLPWLGWQKASGVPATLSFRVDTESKDGLTVLEDLTLSGSGLAAHGSVTLDKDGLLSTTLTHVALSEGDDVNIAIQREQNGLDVVVTGRSFMASPILGHLSSAGDDSGSSDDNGNARVHFDFARVTGEGGRQLSSVSGDLLVRKGDLATGTLSATTATGQPLTLKLGNDGGAKTVSLSTSGTGALLRFLGVYQKMSGGTLDLNLTETATGWHGMLDLAEFRLINDQQLKQLLSSPAAANGKSLNAAYRNQLNESEQRFQRAQAVIDVSDGVLQVSDAFVRGDQVGATFKGVVRDAAGNIDMTGTFMPAYGLNRIFAEIPIFGPLLGNGNDKGLFGITFKLTGKTTDPDLVVNPLSAIAPGVFRKIFEFQ</sequence>
<dbReference type="RefSeq" id="WP_200333905.1">
    <property type="nucleotide sequence ID" value="NZ_CP066786.1"/>
</dbReference>
<organism evidence="2 3">
    <name type="scientific">Martelella lutilitoris</name>
    <dbReference type="NCBI Taxonomy" id="2583532"/>
    <lineage>
        <taxon>Bacteria</taxon>
        <taxon>Pseudomonadati</taxon>
        <taxon>Pseudomonadota</taxon>
        <taxon>Alphaproteobacteria</taxon>
        <taxon>Hyphomicrobiales</taxon>
        <taxon>Aurantimonadaceae</taxon>
        <taxon>Martelella</taxon>
    </lineage>
</organism>
<evidence type="ECO:0000256" key="1">
    <source>
        <dbReference type="SAM" id="Phobius"/>
    </source>
</evidence>
<proteinExistence type="predicted"/>
<feature type="transmembrane region" description="Helical" evidence="1">
    <location>
        <begin position="66"/>
        <end position="85"/>
    </location>
</feature>